<name>A0A3M7RFH5_BRAPC</name>
<protein>
    <submittedName>
        <fullName evidence="2">Uncharacterized protein</fullName>
    </submittedName>
</protein>
<accession>A0A3M7RFH5</accession>
<evidence type="ECO:0000313" key="2">
    <source>
        <dbReference type="EMBL" id="RNA22199.1"/>
    </source>
</evidence>
<evidence type="ECO:0000313" key="3">
    <source>
        <dbReference type="Proteomes" id="UP000276133"/>
    </source>
</evidence>
<dbReference type="AlphaFoldDB" id="A0A3M7RFH5"/>
<dbReference type="Proteomes" id="UP000276133">
    <property type="component" value="Unassembled WGS sequence"/>
</dbReference>
<organism evidence="2 3">
    <name type="scientific">Brachionus plicatilis</name>
    <name type="common">Marine rotifer</name>
    <name type="synonym">Brachionus muelleri</name>
    <dbReference type="NCBI Taxonomy" id="10195"/>
    <lineage>
        <taxon>Eukaryota</taxon>
        <taxon>Metazoa</taxon>
        <taxon>Spiralia</taxon>
        <taxon>Gnathifera</taxon>
        <taxon>Rotifera</taxon>
        <taxon>Eurotatoria</taxon>
        <taxon>Monogononta</taxon>
        <taxon>Pseudotrocha</taxon>
        <taxon>Ploima</taxon>
        <taxon>Brachionidae</taxon>
        <taxon>Brachionus</taxon>
    </lineage>
</organism>
<sequence>MIMLSNNHKGSPPSRNSDSDMEAKRPDYYLEVDFTTHLSLYACGSGVQGGALVENSCSADFRSKNFFSDGHILGLMRRGIRFLSNSFTCHLTLTRSFVRLLTKELMGGSLVLDVNSVGVCSRAVRRSVRLSQVSPSTIMQLNADLTQYIVMIRPFSILFNYNRFLK</sequence>
<feature type="compositionally biased region" description="Polar residues" evidence="1">
    <location>
        <begin position="1"/>
        <end position="16"/>
    </location>
</feature>
<comment type="caution">
    <text evidence="2">The sequence shown here is derived from an EMBL/GenBank/DDBJ whole genome shotgun (WGS) entry which is preliminary data.</text>
</comment>
<feature type="region of interest" description="Disordered" evidence="1">
    <location>
        <begin position="1"/>
        <end position="22"/>
    </location>
</feature>
<proteinExistence type="predicted"/>
<evidence type="ECO:0000256" key="1">
    <source>
        <dbReference type="SAM" id="MobiDB-lite"/>
    </source>
</evidence>
<keyword evidence="3" id="KW-1185">Reference proteome</keyword>
<reference evidence="2 3" key="1">
    <citation type="journal article" date="2018" name="Sci. Rep.">
        <title>Genomic signatures of local adaptation to the degree of environmental predictability in rotifers.</title>
        <authorList>
            <person name="Franch-Gras L."/>
            <person name="Hahn C."/>
            <person name="Garcia-Roger E.M."/>
            <person name="Carmona M.J."/>
            <person name="Serra M."/>
            <person name="Gomez A."/>
        </authorList>
    </citation>
    <scope>NUCLEOTIDE SEQUENCE [LARGE SCALE GENOMIC DNA]</scope>
    <source>
        <strain evidence="2">HYR1</strain>
    </source>
</reference>
<gene>
    <name evidence="2" type="ORF">BpHYR1_035782</name>
</gene>
<dbReference type="EMBL" id="REGN01003518">
    <property type="protein sequence ID" value="RNA22199.1"/>
    <property type="molecule type" value="Genomic_DNA"/>
</dbReference>